<keyword evidence="5" id="KW-0732">Signal</keyword>
<keyword evidence="4" id="KW-1015">Disulfide bond</keyword>
<evidence type="ECO:0000256" key="5">
    <source>
        <dbReference type="SAM" id="SignalP"/>
    </source>
</evidence>
<evidence type="ECO:0000256" key="1">
    <source>
        <dbReference type="ARBA" id="ARBA00007766"/>
    </source>
</evidence>
<dbReference type="GeneID" id="107014467"/>
<dbReference type="SUPFAM" id="SSF100897">
    <property type="entry name" value="Plant proteinase inhibitors"/>
    <property type="match status" value="4"/>
</dbReference>
<sequence length="411" mass="43708">MAVHKQVSFLAYLLLVLGLLLLVSAVEHVDAKPCTKECGHLGFGICPRSQGSPQNPICTNCCSGFKGCNYYSINGTFICEGQSDPKKPKACPLNCDPDIAYSKCPRSGGKTFIYPTGCTTCCTGYKGCYYFGKDGKFVCEGESDEPKACTLECDPRVAYMTCPSSGLAKLSQVCVNCCTAGEGCKLYGYDGSLICTGEPQSYISTAYISTMAVYKVSFLAHLLVLGMCLLVSTVEHANACTKECGNLGYGICPGSEGSPENPICTNCCSGYKGCNYYNANGTFICEGTSDPKNPNICPSYCDPQIAYSKCPRSEGKTIIYPTGCTTCCTGYKGCYYFGQDGEFVCEGESIEPKGCTKECDPRVAYMTCPSSGLAKLNQVCVNCCSAGEGCKLYDNDGSLLCTGEPQSISTA</sequence>
<dbReference type="InterPro" id="IPR051391">
    <property type="entry name" value="Protease_inhibitor_I20"/>
</dbReference>
<dbReference type="InterPro" id="IPR003465">
    <property type="entry name" value="Prot_inh_I20"/>
</dbReference>
<evidence type="ECO:0000256" key="3">
    <source>
        <dbReference type="ARBA" id="ARBA00022900"/>
    </source>
</evidence>
<dbReference type="RefSeq" id="XP_015069876.2">
    <property type="nucleotide sequence ID" value="XM_015214390.2"/>
</dbReference>
<dbReference type="Gene3D" id="3.30.60.30">
    <property type="match status" value="6"/>
</dbReference>
<proteinExistence type="inferred from homology"/>
<dbReference type="PANTHER" id="PTHR33832">
    <property type="entry name" value="SERINE-TYPE ENDOPEPTIDASE INHIBITOR"/>
    <property type="match status" value="1"/>
</dbReference>
<comment type="similarity">
    <text evidence="1">Belongs to the protease inhibitor I20 (potato type II proteinase inhibitor) family.</text>
</comment>
<dbReference type="PANTHER" id="PTHR33832:SF23">
    <property type="entry name" value="PROTEINASE INHIBITOR TYPE-2 P303.51"/>
    <property type="match status" value="1"/>
</dbReference>
<keyword evidence="3" id="KW-0722">Serine protease inhibitor</keyword>
<accession>A0ABM1GE85</accession>
<protein>
    <submittedName>
        <fullName evidence="7">Uncharacterized protein LOC107014467</fullName>
    </submittedName>
</protein>
<gene>
    <name evidence="7" type="primary">LOC107014467</name>
</gene>
<dbReference type="Proteomes" id="UP000694930">
    <property type="component" value="Chromosome 3"/>
</dbReference>
<dbReference type="Pfam" id="PF02428">
    <property type="entry name" value="Prot_inhib_II"/>
    <property type="match status" value="6"/>
</dbReference>
<keyword evidence="6" id="KW-1185">Reference proteome</keyword>
<evidence type="ECO:0000256" key="4">
    <source>
        <dbReference type="ARBA" id="ARBA00023157"/>
    </source>
</evidence>
<feature type="signal peptide" evidence="5">
    <location>
        <begin position="1"/>
        <end position="25"/>
    </location>
</feature>
<evidence type="ECO:0000256" key="2">
    <source>
        <dbReference type="ARBA" id="ARBA00022690"/>
    </source>
</evidence>
<feature type="chain" id="PRO_5045394015" evidence="5">
    <location>
        <begin position="26"/>
        <end position="411"/>
    </location>
</feature>
<reference evidence="7" key="2">
    <citation type="submission" date="2025-08" db="UniProtKB">
        <authorList>
            <consortium name="RefSeq"/>
        </authorList>
    </citation>
    <scope>IDENTIFICATION</scope>
</reference>
<evidence type="ECO:0000313" key="7">
    <source>
        <dbReference type="RefSeq" id="XP_015069876.2"/>
    </source>
</evidence>
<organism evidence="6 7">
    <name type="scientific">Solanum pennellii</name>
    <name type="common">Tomato</name>
    <name type="synonym">Lycopersicon pennellii</name>
    <dbReference type="NCBI Taxonomy" id="28526"/>
    <lineage>
        <taxon>Eukaryota</taxon>
        <taxon>Viridiplantae</taxon>
        <taxon>Streptophyta</taxon>
        <taxon>Embryophyta</taxon>
        <taxon>Tracheophyta</taxon>
        <taxon>Spermatophyta</taxon>
        <taxon>Magnoliopsida</taxon>
        <taxon>eudicotyledons</taxon>
        <taxon>Gunneridae</taxon>
        <taxon>Pentapetalae</taxon>
        <taxon>asterids</taxon>
        <taxon>lamiids</taxon>
        <taxon>Solanales</taxon>
        <taxon>Solanaceae</taxon>
        <taxon>Solanoideae</taxon>
        <taxon>Solaneae</taxon>
        <taxon>Solanum</taxon>
        <taxon>Solanum subgen. Lycopersicon</taxon>
    </lineage>
</organism>
<evidence type="ECO:0000313" key="6">
    <source>
        <dbReference type="Proteomes" id="UP000694930"/>
    </source>
</evidence>
<name>A0ABM1GE85_SOLPN</name>
<reference evidence="6" key="1">
    <citation type="journal article" date="2014" name="Nat. Genet.">
        <title>The genome of the stress-tolerant wild tomato species Solanum pennellii.</title>
        <authorList>
            <person name="Bolger A."/>
            <person name="Scossa F."/>
            <person name="Bolger M.E."/>
            <person name="Lanz C."/>
            <person name="Maumus F."/>
            <person name="Tohge T."/>
            <person name="Quesneville H."/>
            <person name="Alseekh S."/>
            <person name="Sorensen I."/>
            <person name="Lichtenstein G."/>
            <person name="Fich E.A."/>
            <person name="Conte M."/>
            <person name="Keller H."/>
            <person name="Schneeberger K."/>
            <person name="Schwacke R."/>
            <person name="Ofner I."/>
            <person name="Vrebalov J."/>
            <person name="Xu Y."/>
            <person name="Osorio S."/>
            <person name="Aflitos S.A."/>
            <person name="Schijlen E."/>
            <person name="Jimenez-Gomez J.M."/>
            <person name="Ryngajllo M."/>
            <person name="Kimura S."/>
            <person name="Kumar R."/>
            <person name="Koenig D."/>
            <person name="Headland L.R."/>
            <person name="Maloof J.N."/>
            <person name="Sinha N."/>
            <person name="van Ham R.C."/>
            <person name="Lankhorst R.K."/>
            <person name="Mao L."/>
            <person name="Vogel A."/>
            <person name="Arsova B."/>
            <person name="Panstruga R."/>
            <person name="Fei Z."/>
            <person name="Rose J.K."/>
            <person name="Zamir D."/>
            <person name="Carrari F."/>
            <person name="Giovannoni J.J."/>
            <person name="Weigel D."/>
            <person name="Usadel B."/>
            <person name="Fernie A.R."/>
        </authorList>
    </citation>
    <scope>NUCLEOTIDE SEQUENCE [LARGE SCALE GENOMIC DNA]</scope>
    <source>
        <strain evidence="6">cv. LA0716</strain>
    </source>
</reference>
<keyword evidence="2" id="KW-0646">Protease inhibitor</keyword>